<keyword evidence="1" id="KW-0808">Transferase</keyword>
<keyword evidence="1" id="KW-0489">Methyltransferase</keyword>
<protein>
    <submittedName>
        <fullName evidence="1">Class I SAM-dependent methyltransferase</fullName>
    </submittedName>
</protein>
<dbReference type="GO" id="GO:0032259">
    <property type="term" value="P:methylation"/>
    <property type="evidence" value="ECO:0007669"/>
    <property type="project" value="UniProtKB-KW"/>
</dbReference>
<evidence type="ECO:0000313" key="1">
    <source>
        <dbReference type="EMBL" id="WEE24655.1"/>
    </source>
</evidence>
<dbReference type="EMBL" id="CP118942">
    <property type="protein sequence ID" value="WEE24655.1"/>
    <property type="molecule type" value="Genomic_DNA"/>
</dbReference>
<proteinExistence type="predicted"/>
<name>A0AAX3P228_AERHY</name>
<reference evidence="1" key="1">
    <citation type="submission" date="2023-02" db="EMBL/GenBank/DDBJ databases">
        <title>The sequence of Aeromonas hydrophila K533.</title>
        <authorList>
            <person name="Luo X."/>
        </authorList>
    </citation>
    <scope>NUCLEOTIDE SEQUENCE</scope>
    <source>
        <strain evidence="1">K533</strain>
    </source>
</reference>
<evidence type="ECO:0000313" key="2">
    <source>
        <dbReference type="Proteomes" id="UP001214666"/>
    </source>
</evidence>
<dbReference type="Proteomes" id="UP001214666">
    <property type="component" value="Chromosome"/>
</dbReference>
<dbReference type="Gene3D" id="3.40.50.150">
    <property type="entry name" value="Vaccinia Virus protein VP39"/>
    <property type="match status" value="1"/>
</dbReference>
<gene>
    <name evidence="1" type="ORF">PY771_13290</name>
</gene>
<dbReference type="AlphaFoldDB" id="A0AAX3P228"/>
<dbReference type="GO" id="GO:0008168">
    <property type="term" value="F:methyltransferase activity"/>
    <property type="evidence" value="ECO:0007669"/>
    <property type="project" value="UniProtKB-KW"/>
</dbReference>
<dbReference type="Pfam" id="PF13578">
    <property type="entry name" value="Methyltransf_24"/>
    <property type="match status" value="1"/>
</dbReference>
<dbReference type="SUPFAM" id="SSF53335">
    <property type="entry name" value="S-adenosyl-L-methionine-dependent methyltransferases"/>
    <property type="match status" value="1"/>
</dbReference>
<sequence length="358" mass="41057">MHLNELYDTTEGKRSDKWSIYLDIYSEAFKGFKNKDVNLLEIGIQNGGSLEIWSRFFNNGKRFIGCDINEKCSSLSYDDQRISVIIGDANSISVKENIQKLFDGQINILIDDGSHTSGDIIKAFFNYFPLISDDGIYVIEDLHCSYWEEFDGGLYNPHSSMTFLKLLADVINFEHWGLPGVIPEKLFSEFIDKYSLDVESSHVLSNIYSISFYNSVCVIYKCRTGENAIGRRVFSGADEDVVDLSAVSKISYALDQQANTWSTKPYMASDIINKFNEFPFIRRICKEADCFNNEDKKLMSFISGINDEINKYEMENSSLKKEIIDSLALNQHLQDELDRIRANKFIRFILKLLPGSFK</sequence>
<dbReference type="RefSeq" id="WP_275115486.1">
    <property type="nucleotide sequence ID" value="NZ_CP118942.1"/>
</dbReference>
<organism evidence="1 2">
    <name type="scientific">Aeromonas hydrophila</name>
    <dbReference type="NCBI Taxonomy" id="644"/>
    <lineage>
        <taxon>Bacteria</taxon>
        <taxon>Pseudomonadati</taxon>
        <taxon>Pseudomonadota</taxon>
        <taxon>Gammaproteobacteria</taxon>
        <taxon>Aeromonadales</taxon>
        <taxon>Aeromonadaceae</taxon>
        <taxon>Aeromonas</taxon>
    </lineage>
</organism>
<accession>A0AAX3P228</accession>
<dbReference type="InterPro" id="IPR029063">
    <property type="entry name" value="SAM-dependent_MTases_sf"/>
</dbReference>